<evidence type="ECO:0000256" key="1">
    <source>
        <dbReference type="SAM" id="MobiDB-lite"/>
    </source>
</evidence>
<evidence type="ECO:0000313" key="2">
    <source>
        <dbReference type="EMBL" id="KAL3392761.1"/>
    </source>
</evidence>
<feature type="region of interest" description="Disordered" evidence="1">
    <location>
        <begin position="63"/>
        <end position="82"/>
    </location>
</feature>
<keyword evidence="3" id="KW-1185">Reference proteome</keyword>
<name>A0ABD2WI38_9HYME</name>
<dbReference type="Proteomes" id="UP001627154">
    <property type="component" value="Unassembled WGS sequence"/>
</dbReference>
<comment type="caution">
    <text evidence="2">The sequence shown here is derived from an EMBL/GenBank/DDBJ whole genome shotgun (WGS) entry which is preliminary data.</text>
</comment>
<accession>A0ABD2WI38</accession>
<feature type="compositionally biased region" description="Basic residues" evidence="1">
    <location>
        <begin position="63"/>
        <end position="77"/>
    </location>
</feature>
<sequence length="195" mass="22277">MMRNVARLKMGANTNAAATVTRTPTEHADDILDRIIFRDSNDIIPNAQEQQRKKTIFLITRSRRANQKRRTQHKASTSKREIASGSTLQISMHIYTSVSFHNHRKLCTAHECHRTRVCAQELSTFARLFVRAVTIETKSTSCATPKMLIQKIEPRNGDEDERLHDAMLLMLVLLRFDAKSSTPKRYEVHSACTNA</sequence>
<dbReference type="EMBL" id="JBJJXI010000102">
    <property type="protein sequence ID" value="KAL3392761.1"/>
    <property type="molecule type" value="Genomic_DNA"/>
</dbReference>
<dbReference type="AlphaFoldDB" id="A0ABD2WI38"/>
<organism evidence="2 3">
    <name type="scientific">Trichogramma kaykai</name>
    <dbReference type="NCBI Taxonomy" id="54128"/>
    <lineage>
        <taxon>Eukaryota</taxon>
        <taxon>Metazoa</taxon>
        <taxon>Ecdysozoa</taxon>
        <taxon>Arthropoda</taxon>
        <taxon>Hexapoda</taxon>
        <taxon>Insecta</taxon>
        <taxon>Pterygota</taxon>
        <taxon>Neoptera</taxon>
        <taxon>Endopterygota</taxon>
        <taxon>Hymenoptera</taxon>
        <taxon>Apocrita</taxon>
        <taxon>Proctotrupomorpha</taxon>
        <taxon>Chalcidoidea</taxon>
        <taxon>Trichogrammatidae</taxon>
        <taxon>Trichogramma</taxon>
    </lineage>
</organism>
<reference evidence="2 3" key="1">
    <citation type="journal article" date="2024" name="bioRxiv">
        <title>A reference genome for Trichogramma kaykai: A tiny desert-dwelling parasitoid wasp with competing sex-ratio distorters.</title>
        <authorList>
            <person name="Culotta J."/>
            <person name="Lindsey A.R."/>
        </authorList>
    </citation>
    <scope>NUCLEOTIDE SEQUENCE [LARGE SCALE GENOMIC DNA]</scope>
    <source>
        <strain evidence="2 3">KSX58</strain>
    </source>
</reference>
<evidence type="ECO:0000313" key="3">
    <source>
        <dbReference type="Proteomes" id="UP001627154"/>
    </source>
</evidence>
<proteinExistence type="predicted"/>
<protein>
    <submittedName>
        <fullName evidence="2">Uncharacterized protein</fullName>
    </submittedName>
</protein>
<gene>
    <name evidence="2" type="ORF">TKK_012799</name>
</gene>